<accession>A0A0B7C071</accession>
<feature type="non-terminal residue" evidence="2">
    <location>
        <position position="87"/>
    </location>
</feature>
<sequence length="87" mass="10043">RAKTRKNKSSYDSKENKENSFCSENMNNIWDMDCDTHSELKSMTEMMDSSISTLTTNERSSFRECSTESWPSYSVSSREGSTTRETD</sequence>
<reference evidence="2" key="1">
    <citation type="submission" date="2014-12" db="EMBL/GenBank/DDBJ databases">
        <title>Insight into the proteome of Arion vulgaris.</title>
        <authorList>
            <person name="Aradska J."/>
            <person name="Bulat T."/>
            <person name="Smidak R."/>
            <person name="Sarate P."/>
            <person name="Gangsoo J."/>
            <person name="Sialana F."/>
            <person name="Bilban M."/>
            <person name="Lubec G."/>
        </authorList>
    </citation>
    <scope>NUCLEOTIDE SEQUENCE</scope>
    <source>
        <tissue evidence="2">Skin</tissue>
    </source>
</reference>
<name>A0A0B7C071_9EUPU</name>
<evidence type="ECO:0000313" key="2">
    <source>
        <dbReference type="EMBL" id="CEK98006.1"/>
    </source>
</evidence>
<dbReference type="AlphaFoldDB" id="A0A0B7C071"/>
<dbReference type="EMBL" id="HACG01051135">
    <property type="protein sequence ID" value="CEK98006.1"/>
    <property type="molecule type" value="Transcribed_RNA"/>
</dbReference>
<organism evidence="2">
    <name type="scientific">Arion vulgaris</name>
    <dbReference type="NCBI Taxonomy" id="1028688"/>
    <lineage>
        <taxon>Eukaryota</taxon>
        <taxon>Metazoa</taxon>
        <taxon>Spiralia</taxon>
        <taxon>Lophotrochozoa</taxon>
        <taxon>Mollusca</taxon>
        <taxon>Gastropoda</taxon>
        <taxon>Heterobranchia</taxon>
        <taxon>Euthyneura</taxon>
        <taxon>Panpulmonata</taxon>
        <taxon>Eupulmonata</taxon>
        <taxon>Stylommatophora</taxon>
        <taxon>Helicina</taxon>
        <taxon>Arionoidea</taxon>
        <taxon>Arionidae</taxon>
        <taxon>Arion</taxon>
    </lineage>
</organism>
<proteinExistence type="predicted"/>
<gene>
    <name evidence="2" type="primary">ORF217503</name>
</gene>
<feature type="non-terminal residue" evidence="2">
    <location>
        <position position="1"/>
    </location>
</feature>
<protein>
    <submittedName>
        <fullName evidence="2">Uncharacterized protein</fullName>
    </submittedName>
</protein>
<feature type="compositionally biased region" description="Polar residues" evidence="1">
    <location>
        <begin position="67"/>
        <end position="80"/>
    </location>
</feature>
<evidence type="ECO:0000256" key="1">
    <source>
        <dbReference type="SAM" id="MobiDB-lite"/>
    </source>
</evidence>
<feature type="region of interest" description="Disordered" evidence="1">
    <location>
        <begin position="48"/>
        <end position="87"/>
    </location>
</feature>
<feature type="compositionally biased region" description="Polar residues" evidence="1">
    <location>
        <begin position="48"/>
        <end position="59"/>
    </location>
</feature>